<sequence>MENPPLLSLPIELLLRILDHYLSDLPRHRLQDLVRLSAACKRLRPIALELLLTQPVVHIYNVHGLVRMYFEYPVLATKARTVEVSTRFREGCRPAQPGSRGLYGVEAPVAFAPELDKPFKQKCIEVITAFNTAEANKERWTRDLDEDHQHAFLGILFAILPNLRGLFAGSAQLAYFPVFGKLFGPNYDLKEDPYVRANRVPYRHTDYLDDVFAELAPRLRYLELPFDRDNDDYGYAPPVSSFAACKALSNLSLSKEALVYMYETYDGSRTNASQPSNFFPASLETLAITIWANAGFLTRFLDLLANSKASFPKLRKINFYRNRARNEEDEEEYPGSHTGNEELEQQALAVKDVGLDVSIYSRPIAYFQEFLEARFGPSLAPTISEIRAYESRACYDGFSTLRDQADAEKRLRLQERRADIWHRREEIARARLVTGVPSMTTTLD</sequence>
<dbReference type="OrthoDB" id="3682027at2759"/>
<evidence type="ECO:0000313" key="1">
    <source>
        <dbReference type="EMBL" id="KAF2245761.1"/>
    </source>
</evidence>
<proteinExistence type="predicted"/>
<dbReference type="GeneID" id="54589135"/>
<evidence type="ECO:0000313" key="2">
    <source>
        <dbReference type="Proteomes" id="UP000800094"/>
    </source>
</evidence>
<dbReference type="AlphaFoldDB" id="A0A6A6I5Y0"/>
<name>A0A6A6I5Y0_9PLEO</name>
<keyword evidence="2" id="KW-1185">Reference proteome</keyword>
<accession>A0A6A6I5Y0</accession>
<reference evidence="1" key="1">
    <citation type="journal article" date="2020" name="Stud. Mycol.">
        <title>101 Dothideomycetes genomes: a test case for predicting lifestyles and emergence of pathogens.</title>
        <authorList>
            <person name="Haridas S."/>
            <person name="Albert R."/>
            <person name="Binder M."/>
            <person name="Bloem J."/>
            <person name="Labutti K."/>
            <person name="Salamov A."/>
            <person name="Andreopoulos B."/>
            <person name="Baker S."/>
            <person name="Barry K."/>
            <person name="Bills G."/>
            <person name="Bluhm B."/>
            <person name="Cannon C."/>
            <person name="Castanera R."/>
            <person name="Culley D."/>
            <person name="Daum C."/>
            <person name="Ezra D."/>
            <person name="Gonzalez J."/>
            <person name="Henrissat B."/>
            <person name="Kuo A."/>
            <person name="Liang C."/>
            <person name="Lipzen A."/>
            <person name="Lutzoni F."/>
            <person name="Magnuson J."/>
            <person name="Mondo S."/>
            <person name="Nolan M."/>
            <person name="Ohm R."/>
            <person name="Pangilinan J."/>
            <person name="Park H.-J."/>
            <person name="Ramirez L."/>
            <person name="Alfaro M."/>
            <person name="Sun H."/>
            <person name="Tritt A."/>
            <person name="Yoshinaga Y."/>
            <person name="Zwiers L.-H."/>
            <person name="Turgeon B."/>
            <person name="Goodwin S."/>
            <person name="Spatafora J."/>
            <person name="Crous P."/>
            <person name="Grigoriev I."/>
        </authorList>
    </citation>
    <scope>NUCLEOTIDE SEQUENCE</scope>
    <source>
        <strain evidence="1">CBS 122368</strain>
    </source>
</reference>
<evidence type="ECO:0008006" key="3">
    <source>
        <dbReference type="Google" id="ProtNLM"/>
    </source>
</evidence>
<protein>
    <recommendedName>
        <fullName evidence="3">F-box domain-containing protein</fullName>
    </recommendedName>
</protein>
<organism evidence="1 2">
    <name type="scientific">Trematosphaeria pertusa</name>
    <dbReference type="NCBI Taxonomy" id="390896"/>
    <lineage>
        <taxon>Eukaryota</taxon>
        <taxon>Fungi</taxon>
        <taxon>Dikarya</taxon>
        <taxon>Ascomycota</taxon>
        <taxon>Pezizomycotina</taxon>
        <taxon>Dothideomycetes</taxon>
        <taxon>Pleosporomycetidae</taxon>
        <taxon>Pleosporales</taxon>
        <taxon>Massarineae</taxon>
        <taxon>Trematosphaeriaceae</taxon>
        <taxon>Trematosphaeria</taxon>
    </lineage>
</organism>
<gene>
    <name evidence="1" type="ORF">BU26DRAFT_607943</name>
</gene>
<dbReference type="EMBL" id="ML987200">
    <property type="protein sequence ID" value="KAF2245761.1"/>
    <property type="molecule type" value="Genomic_DNA"/>
</dbReference>
<dbReference type="RefSeq" id="XP_033680765.1">
    <property type="nucleotide sequence ID" value="XM_033835805.1"/>
</dbReference>
<dbReference type="Proteomes" id="UP000800094">
    <property type="component" value="Unassembled WGS sequence"/>
</dbReference>